<dbReference type="PANTHER" id="PTHR37418">
    <property type="entry name" value="3-KETO-5-AMINOHEXANOATE CLEAVAGE ENZYME-RELATED"/>
    <property type="match status" value="1"/>
</dbReference>
<evidence type="ECO:0000256" key="3">
    <source>
        <dbReference type="ARBA" id="ARBA00022723"/>
    </source>
</evidence>
<dbReference type="EMBL" id="AOHV01000020">
    <property type="protein sequence ID" value="ELY38713.1"/>
    <property type="molecule type" value="Genomic_DNA"/>
</dbReference>
<evidence type="ECO:0000313" key="5">
    <source>
        <dbReference type="EMBL" id="ELY38713.1"/>
    </source>
</evidence>
<accession>L9VR31</accession>
<name>L9VR31_HALJB</name>
<dbReference type="AlphaFoldDB" id="L9VR31"/>
<protein>
    <recommendedName>
        <fullName evidence="7">3-keto-5-aminohexanoate cleavage protein</fullName>
    </recommendedName>
</protein>
<keyword evidence="6" id="KW-1185">Reference proteome</keyword>
<evidence type="ECO:0000256" key="4">
    <source>
        <dbReference type="ARBA" id="ARBA00022833"/>
    </source>
</evidence>
<dbReference type="GO" id="GO:0043720">
    <property type="term" value="F:3-keto-5-aminohexanoate cleavage activity"/>
    <property type="evidence" value="ECO:0007669"/>
    <property type="project" value="InterPro"/>
</dbReference>
<dbReference type="Pfam" id="PF05853">
    <property type="entry name" value="BKACE"/>
    <property type="match status" value="1"/>
</dbReference>
<proteinExistence type="predicted"/>
<keyword evidence="3" id="KW-0479">Metal-binding</keyword>
<dbReference type="Gene3D" id="3.20.20.70">
    <property type="entry name" value="Aldolase class I"/>
    <property type="match status" value="1"/>
</dbReference>
<reference evidence="5 6" key="1">
    <citation type="journal article" date="2014" name="PLoS Genet.">
        <title>Phylogenetically driven sequencing of extremely halophilic archaea reveals strategies for static and dynamic osmo-response.</title>
        <authorList>
            <person name="Becker E.A."/>
            <person name="Seitzer P.M."/>
            <person name="Tritt A."/>
            <person name="Larsen D."/>
            <person name="Krusor M."/>
            <person name="Yao A.I."/>
            <person name="Wu D."/>
            <person name="Madern D."/>
            <person name="Eisen J.A."/>
            <person name="Darling A.E."/>
            <person name="Facciotti M.T."/>
        </authorList>
    </citation>
    <scope>NUCLEOTIDE SEQUENCE [LARGE SCALE GENOMIC DNA]</scope>
    <source>
        <strain evidence="6">DSM 18796 / CECT 7217 / JCM 14584 / KCTC 4019 / B3</strain>
    </source>
</reference>
<dbReference type="PANTHER" id="PTHR37418:SF2">
    <property type="entry name" value="3-KETO-5-AMINOHEXANOATE CLEAVAGE ENZYME"/>
    <property type="match status" value="1"/>
</dbReference>
<dbReference type="InterPro" id="IPR013785">
    <property type="entry name" value="Aldolase_TIM"/>
</dbReference>
<gene>
    <name evidence="5" type="ORF">C497_07224</name>
</gene>
<organism evidence="5 6">
    <name type="scientific">Halalkalicoccus jeotgali (strain DSM 18796 / CECT 7217 / JCM 14584 / KCTC 4019 / B3)</name>
    <dbReference type="NCBI Taxonomy" id="795797"/>
    <lineage>
        <taxon>Archaea</taxon>
        <taxon>Methanobacteriati</taxon>
        <taxon>Methanobacteriota</taxon>
        <taxon>Stenosarchaea group</taxon>
        <taxon>Halobacteria</taxon>
        <taxon>Halobacteriales</taxon>
        <taxon>Halococcaceae</taxon>
        <taxon>Halalkalicoccus</taxon>
    </lineage>
</organism>
<dbReference type="InterPro" id="IPR008567">
    <property type="entry name" value="BKACE"/>
</dbReference>
<comment type="caution">
    <text evidence="5">The sequence shown here is derived from an EMBL/GenBank/DDBJ whole genome shotgun (WGS) entry which is preliminary data.</text>
</comment>
<sequence>MTSRLIMGSYCSRSMRRSQNDKLEFSIIEQQSISLMTSVSVLTGTFILECVSFNLMRTLDNAIVTCAVTGAIHVPTMSPYLPITPDKIVEEAVVAADAGASIVHLHVRDPETGEPTSDLELFRSVAERVKDRCDAVIQLTTGGAPTMSVEERTAVVPELEPEMASCNMGSINFGLYPILDAFDEFEYEWETEYLEGSRDLIFPNTFESLEKIIPMFQSYGTMPELEVYDVGHLYNAKHFVDRGILETPIHIQFVMGIHGGISADHDHLLHLVDTAEKLFGDDFSYSVIGAGRMQMALGTTAVNMGGNARVGLEDSLYIRKGELAESNAQQVEKMVELTREVSGRDVASPEEGRSFLGLKGQDNVAF</sequence>
<keyword evidence="2" id="KW-0808">Transferase</keyword>
<evidence type="ECO:0000313" key="6">
    <source>
        <dbReference type="Proteomes" id="UP000011645"/>
    </source>
</evidence>
<evidence type="ECO:0000256" key="1">
    <source>
        <dbReference type="ARBA" id="ARBA00001947"/>
    </source>
</evidence>
<dbReference type="Proteomes" id="UP000011645">
    <property type="component" value="Unassembled WGS sequence"/>
</dbReference>
<keyword evidence="4" id="KW-0862">Zinc</keyword>
<dbReference type="PATRIC" id="fig|795797.19.peg.1294"/>
<evidence type="ECO:0000256" key="2">
    <source>
        <dbReference type="ARBA" id="ARBA00022679"/>
    </source>
</evidence>
<comment type="cofactor">
    <cofactor evidence="1">
        <name>Zn(2+)</name>
        <dbReference type="ChEBI" id="CHEBI:29105"/>
    </cofactor>
</comment>
<evidence type="ECO:0008006" key="7">
    <source>
        <dbReference type="Google" id="ProtNLM"/>
    </source>
</evidence>
<dbReference type="GO" id="GO:0046872">
    <property type="term" value="F:metal ion binding"/>
    <property type="evidence" value="ECO:0007669"/>
    <property type="project" value="UniProtKB-KW"/>
</dbReference>